<name>A0A1I3R345_9EURY</name>
<dbReference type="EMBL" id="FORO01000027">
    <property type="protein sequence ID" value="SFJ40778.1"/>
    <property type="molecule type" value="Genomic_DNA"/>
</dbReference>
<feature type="domain" description="DUF8054" evidence="1">
    <location>
        <begin position="140"/>
        <end position="179"/>
    </location>
</feature>
<dbReference type="InterPro" id="IPR058775">
    <property type="entry name" value="DUF8054_M"/>
</dbReference>
<gene>
    <name evidence="3" type="ORF">SAMN05443661_12728</name>
</gene>
<dbReference type="RefSeq" id="WP_005577006.1">
    <property type="nucleotide sequence ID" value="NZ_FORO01000027.1"/>
</dbReference>
<dbReference type="GeneID" id="14210322"/>
<dbReference type="InterPro" id="IPR058675">
    <property type="entry name" value="DUF8054_C"/>
</dbReference>
<accession>A0A1I3R345</accession>
<evidence type="ECO:0000313" key="4">
    <source>
        <dbReference type="Proteomes" id="UP000182829"/>
    </source>
</evidence>
<evidence type="ECO:0000259" key="2">
    <source>
        <dbReference type="Pfam" id="PF26238"/>
    </source>
</evidence>
<dbReference type="OMA" id="WNADEEA"/>
<evidence type="ECO:0000259" key="1">
    <source>
        <dbReference type="Pfam" id="PF26237"/>
    </source>
</evidence>
<dbReference type="Pfam" id="PF26238">
    <property type="entry name" value="DUF8054_M"/>
    <property type="match status" value="1"/>
</dbReference>
<feature type="domain" description="DUF8054" evidence="2">
    <location>
        <begin position="19"/>
        <end position="136"/>
    </location>
</feature>
<dbReference type="Pfam" id="PF26237">
    <property type="entry name" value="DUF8054_C"/>
    <property type="match status" value="1"/>
</dbReference>
<dbReference type="OrthoDB" id="292134at2157"/>
<dbReference type="Proteomes" id="UP000182829">
    <property type="component" value="Unassembled WGS sequence"/>
</dbReference>
<protein>
    <submittedName>
        <fullName evidence="3">Uncharacterized protein</fullName>
    </submittedName>
</protein>
<sequence length="194" mass="21541">MGDKSARDRIQRRRENDVDPETFLETVGAIQAADGTEQLGFTPAFESLVRDRLETIRETGVDAADVARLFGVERAAVDVPSRPYTAYEIHDTVRNWPSDAALKFDVAVDTALRETTDRWSEVTPRQRYRIAQSVRSFQGACFFCGGQLDVSDTSVESCCGSRGVLTIRCDDCARRFLEFTADRTDDVEATAGGN</sequence>
<organism evidence="3 4">
    <name type="scientific">Natronobacterium gregoryi</name>
    <dbReference type="NCBI Taxonomy" id="44930"/>
    <lineage>
        <taxon>Archaea</taxon>
        <taxon>Methanobacteriati</taxon>
        <taxon>Methanobacteriota</taxon>
        <taxon>Stenosarchaea group</taxon>
        <taxon>Halobacteria</taxon>
        <taxon>Halobacteriales</taxon>
        <taxon>Natrialbaceae</taxon>
        <taxon>Natronobacterium</taxon>
    </lineage>
</organism>
<dbReference type="AlphaFoldDB" id="A0A1I3R345"/>
<evidence type="ECO:0000313" key="3">
    <source>
        <dbReference type="EMBL" id="SFJ40778.1"/>
    </source>
</evidence>
<reference evidence="3 4" key="1">
    <citation type="submission" date="2016-10" db="EMBL/GenBank/DDBJ databases">
        <authorList>
            <person name="de Groot N.N."/>
        </authorList>
    </citation>
    <scope>NUCLEOTIDE SEQUENCE [LARGE SCALE GENOMIC DNA]</scope>
    <source>
        <strain evidence="3 4">SP2</strain>
    </source>
</reference>
<proteinExistence type="predicted"/>